<proteinExistence type="predicted"/>
<comment type="caution">
    <text evidence="2">The sequence shown here is derived from an EMBL/GenBank/DDBJ whole genome shotgun (WGS) entry which is preliminary data.</text>
</comment>
<dbReference type="EMBL" id="JAIWYP010000003">
    <property type="protein sequence ID" value="KAH3857315.1"/>
    <property type="molecule type" value="Genomic_DNA"/>
</dbReference>
<organism evidence="2 3">
    <name type="scientific">Dreissena polymorpha</name>
    <name type="common">Zebra mussel</name>
    <name type="synonym">Mytilus polymorpha</name>
    <dbReference type="NCBI Taxonomy" id="45954"/>
    <lineage>
        <taxon>Eukaryota</taxon>
        <taxon>Metazoa</taxon>
        <taxon>Spiralia</taxon>
        <taxon>Lophotrochozoa</taxon>
        <taxon>Mollusca</taxon>
        <taxon>Bivalvia</taxon>
        <taxon>Autobranchia</taxon>
        <taxon>Heteroconchia</taxon>
        <taxon>Euheterodonta</taxon>
        <taxon>Imparidentia</taxon>
        <taxon>Neoheterodontei</taxon>
        <taxon>Myida</taxon>
        <taxon>Dreissenoidea</taxon>
        <taxon>Dreissenidae</taxon>
        <taxon>Dreissena</taxon>
    </lineage>
</organism>
<feature type="region of interest" description="Disordered" evidence="1">
    <location>
        <begin position="1"/>
        <end position="21"/>
    </location>
</feature>
<protein>
    <submittedName>
        <fullName evidence="2">Uncharacterized protein</fullName>
    </submittedName>
</protein>
<name>A0A9D4LEY6_DREPO</name>
<gene>
    <name evidence="2" type="ORF">DPMN_099921</name>
</gene>
<evidence type="ECO:0000313" key="2">
    <source>
        <dbReference type="EMBL" id="KAH3857315.1"/>
    </source>
</evidence>
<sequence length="101" mass="11598">MRKKEPRTGFAQLRGKIAPPPSDHVFSPIWTIFELVPDINKSNVLTKFHDDWAQTVTSRVFTRKTAPLTGGHVFQMTGTTFELNQYIIKTNTLTKLHEDWA</sequence>
<reference evidence="2" key="1">
    <citation type="journal article" date="2019" name="bioRxiv">
        <title>The Genome of the Zebra Mussel, Dreissena polymorpha: A Resource for Invasive Species Research.</title>
        <authorList>
            <person name="McCartney M.A."/>
            <person name="Auch B."/>
            <person name="Kono T."/>
            <person name="Mallez S."/>
            <person name="Zhang Y."/>
            <person name="Obille A."/>
            <person name="Becker A."/>
            <person name="Abrahante J.E."/>
            <person name="Garbe J."/>
            <person name="Badalamenti J.P."/>
            <person name="Herman A."/>
            <person name="Mangelson H."/>
            <person name="Liachko I."/>
            <person name="Sullivan S."/>
            <person name="Sone E.D."/>
            <person name="Koren S."/>
            <person name="Silverstein K.A.T."/>
            <person name="Beckman K.B."/>
            <person name="Gohl D.M."/>
        </authorList>
    </citation>
    <scope>NUCLEOTIDE SEQUENCE</scope>
    <source>
        <strain evidence="2">Duluth1</strain>
        <tissue evidence="2">Whole animal</tissue>
    </source>
</reference>
<keyword evidence="3" id="KW-1185">Reference proteome</keyword>
<accession>A0A9D4LEY6</accession>
<evidence type="ECO:0000256" key="1">
    <source>
        <dbReference type="SAM" id="MobiDB-lite"/>
    </source>
</evidence>
<dbReference type="Proteomes" id="UP000828390">
    <property type="component" value="Unassembled WGS sequence"/>
</dbReference>
<dbReference type="AlphaFoldDB" id="A0A9D4LEY6"/>
<reference evidence="2" key="2">
    <citation type="submission" date="2020-11" db="EMBL/GenBank/DDBJ databases">
        <authorList>
            <person name="McCartney M.A."/>
            <person name="Auch B."/>
            <person name="Kono T."/>
            <person name="Mallez S."/>
            <person name="Becker A."/>
            <person name="Gohl D.M."/>
            <person name="Silverstein K.A.T."/>
            <person name="Koren S."/>
            <person name="Bechman K.B."/>
            <person name="Herman A."/>
            <person name="Abrahante J.E."/>
            <person name="Garbe J."/>
        </authorList>
    </citation>
    <scope>NUCLEOTIDE SEQUENCE</scope>
    <source>
        <strain evidence="2">Duluth1</strain>
        <tissue evidence="2">Whole animal</tissue>
    </source>
</reference>
<evidence type="ECO:0000313" key="3">
    <source>
        <dbReference type="Proteomes" id="UP000828390"/>
    </source>
</evidence>